<dbReference type="EMBL" id="CP000822">
    <property type="protein sequence ID" value="ABV13336.1"/>
    <property type="molecule type" value="Genomic_DNA"/>
</dbReference>
<accession>A8AIM3</accession>
<organism evidence="1 2">
    <name type="scientific">Citrobacter koseri (strain ATCC BAA-895 / CDC 4225-83 / SGSC4696)</name>
    <dbReference type="NCBI Taxonomy" id="290338"/>
    <lineage>
        <taxon>Bacteria</taxon>
        <taxon>Pseudomonadati</taxon>
        <taxon>Pseudomonadota</taxon>
        <taxon>Gammaproteobacteria</taxon>
        <taxon>Enterobacterales</taxon>
        <taxon>Enterobacteriaceae</taxon>
        <taxon>Citrobacter</taxon>
    </lineage>
</organism>
<evidence type="ECO:0000313" key="2">
    <source>
        <dbReference type="Proteomes" id="UP000008148"/>
    </source>
</evidence>
<dbReference type="HOGENOM" id="CLU_2804683_0_0_6"/>
<dbReference type="AlphaFoldDB" id="A8AIM3"/>
<sequence length="67" mass="7509">MAPARDARPFLLAADDSGASLYFPGHGKANCPACRTNHRLIIKTYCILSCFPLHTDVIHGRMRTKFY</sequence>
<dbReference type="Proteomes" id="UP000008148">
    <property type="component" value="Chromosome"/>
</dbReference>
<gene>
    <name evidence="1" type="ordered locus">CKO_02213</name>
</gene>
<proteinExistence type="predicted"/>
<name>A8AIM3_CITK8</name>
<reference evidence="1 2" key="1">
    <citation type="submission" date="2007-08" db="EMBL/GenBank/DDBJ databases">
        <authorList>
            <consortium name="The Citrobacter koseri Genome Sequencing Project"/>
            <person name="McClelland M."/>
            <person name="Sanderson E.K."/>
            <person name="Porwollik S."/>
            <person name="Spieth J."/>
            <person name="Clifton W.S."/>
            <person name="Latreille P."/>
            <person name="Courtney L."/>
            <person name="Wang C."/>
            <person name="Pepin K."/>
            <person name="Bhonagiri V."/>
            <person name="Nash W."/>
            <person name="Johnson M."/>
            <person name="Thiruvilangam P."/>
            <person name="Wilson R."/>
        </authorList>
    </citation>
    <scope>NUCLEOTIDE SEQUENCE [LARGE SCALE GENOMIC DNA]</scope>
    <source>
        <strain evidence="2">ATCC BAA-895 / CDC 4225-83 / SGSC4696</strain>
    </source>
</reference>
<protein>
    <submittedName>
        <fullName evidence="1">Uncharacterized protein</fullName>
    </submittedName>
</protein>
<keyword evidence="2" id="KW-1185">Reference proteome</keyword>
<dbReference type="KEGG" id="cko:CKO_02213"/>
<evidence type="ECO:0000313" key="1">
    <source>
        <dbReference type="EMBL" id="ABV13336.1"/>
    </source>
</evidence>